<evidence type="ECO:0000313" key="3">
    <source>
        <dbReference type="EMBL" id="MFC4999475.1"/>
    </source>
</evidence>
<keyword evidence="1" id="KW-0560">Oxidoreductase</keyword>
<evidence type="ECO:0000313" key="4">
    <source>
        <dbReference type="Proteomes" id="UP001595912"/>
    </source>
</evidence>
<evidence type="ECO:0000256" key="1">
    <source>
        <dbReference type="ARBA" id="ARBA00023002"/>
    </source>
</evidence>
<sequence>MSAVPVVIIGAGPTGLTAATLLGQYGVDCLVLERWGAVYPQPRAVALDDEVHRILARIGLRDEFAAISRPHKGLRLLDRRMRVLAEFRRDGEHGRHGYPEGSMFDQPELETILRSNLQQYGSVTLRGSTEVTALTQQAGGVRVDFTDQITGRPDHVLAQYALGCDGANSLTRTSIGVTMRDLKFTQHWLVVDVVTDADLGQWEGVHQVCDPVRAATYMRVGQTRYRWEFRLTPGATAEHYRDITRLHPLVTPWTKDIPAEALQIVRAAEYTFRGQVADRWRDRRVFLLGDAAHLTPPFIGQGMAAGLRDAMNLAWKLAGVLDGTLPDTVLDTYEIERQAHARSMIRLAILLGAAMTGGGKLGNIIRHVVAPRWRLIPGLRQRVMHSETPALRRSALVVRQVLRRTLAGTLCPNVVLDGARRFDDVAAGRFAIVTSVTPSAAQRAAIEGCGAALVVARPGSELHRWLRQGGAHAAVVRPDGTVMRSGRDLSELCTALPGPLH</sequence>
<dbReference type="Pfam" id="PF01494">
    <property type="entry name" value="FAD_binding_3"/>
    <property type="match status" value="1"/>
</dbReference>
<dbReference type="Proteomes" id="UP001595912">
    <property type="component" value="Unassembled WGS sequence"/>
</dbReference>
<dbReference type="InterPro" id="IPR050631">
    <property type="entry name" value="PheA/TfdB_FAD_monoxygenase"/>
</dbReference>
<proteinExistence type="predicted"/>
<dbReference type="Gene3D" id="3.50.50.60">
    <property type="entry name" value="FAD/NAD(P)-binding domain"/>
    <property type="match status" value="1"/>
</dbReference>
<reference evidence="4" key="1">
    <citation type="journal article" date="2019" name="Int. J. Syst. Evol. Microbiol.">
        <title>The Global Catalogue of Microorganisms (GCM) 10K type strain sequencing project: providing services to taxonomists for standard genome sequencing and annotation.</title>
        <authorList>
            <consortium name="The Broad Institute Genomics Platform"/>
            <consortium name="The Broad Institute Genome Sequencing Center for Infectious Disease"/>
            <person name="Wu L."/>
            <person name="Ma J."/>
        </authorList>
    </citation>
    <scope>NUCLEOTIDE SEQUENCE [LARGE SCALE GENOMIC DNA]</scope>
    <source>
        <strain evidence="4">CGMCC 4.7152</strain>
    </source>
</reference>
<evidence type="ECO:0000259" key="2">
    <source>
        <dbReference type="Pfam" id="PF01494"/>
    </source>
</evidence>
<dbReference type="SUPFAM" id="SSF51905">
    <property type="entry name" value="FAD/NAD(P)-binding domain"/>
    <property type="match status" value="1"/>
</dbReference>
<dbReference type="PRINTS" id="PR00420">
    <property type="entry name" value="RNGMNOXGNASE"/>
</dbReference>
<dbReference type="InterPro" id="IPR036188">
    <property type="entry name" value="FAD/NAD-bd_sf"/>
</dbReference>
<keyword evidence="4" id="KW-1185">Reference proteome</keyword>
<protein>
    <submittedName>
        <fullName evidence="3">Bifunctional 3-(3-hydroxy-phenyl)propionate/3-hydroxycinnamic acid hydroxylase</fullName>
    </submittedName>
</protein>
<comment type="caution">
    <text evidence="3">The sequence shown here is derived from an EMBL/GenBank/DDBJ whole genome shotgun (WGS) entry which is preliminary data.</text>
</comment>
<name>A0ABV9VSU8_9ACTN</name>
<dbReference type="PANTHER" id="PTHR43476:SF3">
    <property type="entry name" value="FAD-BINDING MONOOXYGENASE"/>
    <property type="match status" value="1"/>
</dbReference>
<organism evidence="3 4">
    <name type="scientific">Dactylosporangium cerinum</name>
    <dbReference type="NCBI Taxonomy" id="1434730"/>
    <lineage>
        <taxon>Bacteria</taxon>
        <taxon>Bacillati</taxon>
        <taxon>Actinomycetota</taxon>
        <taxon>Actinomycetes</taxon>
        <taxon>Micromonosporales</taxon>
        <taxon>Micromonosporaceae</taxon>
        <taxon>Dactylosporangium</taxon>
    </lineage>
</organism>
<gene>
    <name evidence="3" type="ORF">ACFPIJ_16745</name>
</gene>
<dbReference type="InterPro" id="IPR002938">
    <property type="entry name" value="FAD-bd"/>
</dbReference>
<feature type="domain" description="FAD-binding" evidence="2">
    <location>
        <begin position="4"/>
        <end position="346"/>
    </location>
</feature>
<dbReference type="RefSeq" id="WP_380115910.1">
    <property type="nucleotide sequence ID" value="NZ_JBHSIU010000018.1"/>
</dbReference>
<dbReference type="Gene3D" id="3.30.70.2450">
    <property type="match status" value="1"/>
</dbReference>
<dbReference type="EMBL" id="JBHSIU010000018">
    <property type="protein sequence ID" value="MFC4999475.1"/>
    <property type="molecule type" value="Genomic_DNA"/>
</dbReference>
<dbReference type="NCBIfam" id="NF004829">
    <property type="entry name" value="PRK06183.1-3"/>
    <property type="match status" value="1"/>
</dbReference>
<accession>A0ABV9VSU8</accession>
<dbReference type="PANTHER" id="PTHR43476">
    <property type="entry name" value="3-(3-HYDROXY-PHENYL)PROPIONATE/3-HYDROXYCINNAMIC ACID HYDROXYLASE"/>
    <property type="match status" value="1"/>
</dbReference>